<dbReference type="STRING" id="1391654.AKJ09_05552"/>
<dbReference type="GO" id="GO:0005737">
    <property type="term" value="C:cytoplasm"/>
    <property type="evidence" value="ECO:0007669"/>
    <property type="project" value="TreeGrafter"/>
</dbReference>
<dbReference type="Pfam" id="PF13679">
    <property type="entry name" value="Methyltransf_32"/>
    <property type="match status" value="1"/>
</dbReference>
<dbReference type="PATRIC" id="fig|1391654.3.peg.5630"/>
<dbReference type="Proteomes" id="UP000064967">
    <property type="component" value="Chromosome"/>
</dbReference>
<dbReference type="SUPFAM" id="SSF53335">
    <property type="entry name" value="S-adenosyl-L-methionine-dependent methyltransferases"/>
    <property type="match status" value="1"/>
</dbReference>
<dbReference type="Gene3D" id="3.40.50.150">
    <property type="entry name" value="Vaccinia Virus protein VP39"/>
    <property type="match status" value="1"/>
</dbReference>
<dbReference type="PANTHER" id="PTHR13369:SF3">
    <property type="entry name" value="METHYLTRANSFERASE DOMAIN-CONTAINING PROTEIN"/>
    <property type="match status" value="1"/>
</dbReference>
<protein>
    <recommendedName>
        <fullName evidence="1">Methyltransferase domain-containing protein</fullName>
    </recommendedName>
</protein>
<keyword evidence="3" id="KW-1185">Reference proteome</keyword>
<dbReference type="PANTHER" id="PTHR13369">
    <property type="match status" value="1"/>
</dbReference>
<name>A0A0K1PZD4_9BACT</name>
<dbReference type="OrthoDB" id="5416257at2"/>
<evidence type="ECO:0000313" key="3">
    <source>
        <dbReference type="Proteomes" id="UP000064967"/>
    </source>
</evidence>
<dbReference type="InterPro" id="IPR025714">
    <property type="entry name" value="Methyltranfer_dom"/>
</dbReference>
<proteinExistence type="predicted"/>
<reference evidence="2 3" key="1">
    <citation type="submission" date="2015-08" db="EMBL/GenBank/DDBJ databases">
        <authorList>
            <person name="Babu N.S."/>
            <person name="Beckwith C.J."/>
            <person name="Beseler K.G."/>
            <person name="Brison A."/>
            <person name="Carone J.V."/>
            <person name="Caskin T.P."/>
            <person name="Diamond M."/>
            <person name="Durham M.E."/>
            <person name="Foxe J.M."/>
            <person name="Go M."/>
            <person name="Henderson B.A."/>
            <person name="Jones I.B."/>
            <person name="McGettigan J.A."/>
            <person name="Micheletti S.J."/>
            <person name="Nasrallah M.E."/>
            <person name="Ortiz D."/>
            <person name="Piller C.R."/>
            <person name="Privatt S.R."/>
            <person name="Schneider S.L."/>
            <person name="Sharp S."/>
            <person name="Smith T.C."/>
            <person name="Stanton J.D."/>
            <person name="Ullery H.E."/>
            <person name="Wilson R.J."/>
            <person name="Serrano M.G."/>
            <person name="Buck G."/>
            <person name="Lee V."/>
            <person name="Wang Y."/>
            <person name="Carvalho R."/>
            <person name="Voegtly L."/>
            <person name="Shi R."/>
            <person name="Duckworth R."/>
            <person name="Johnson A."/>
            <person name="Loviza R."/>
            <person name="Walstead R."/>
            <person name="Shah Z."/>
            <person name="Kiflezghi M."/>
            <person name="Wade K."/>
            <person name="Ball S.L."/>
            <person name="Bradley K.W."/>
            <person name="Asai D.J."/>
            <person name="Bowman C.A."/>
            <person name="Russell D.A."/>
            <person name="Pope W.H."/>
            <person name="Jacobs-Sera D."/>
            <person name="Hendrix R.W."/>
            <person name="Hatfull G.F."/>
        </authorList>
    </citation>
    <scope>NUCLEOTIDE SEQUENCE [LARGE SCALE GENOMIC DNA]</scope>
    <source>
        <strain evidence="2 3">DSM 27648</strain>
    </source>
</reference>
<gene>
    <name evidence="2" type="ORF">AKJ09_05552</name>
</gene>
<organism evidence="2 3">
    <name type="scientific">Labilithrix luteola</name>
    <dbReference type="NCBI Taxonomy" id="1391654"/>
    <lineage>
        <taxon>Bacteria</taxon>
        <taxon>Pseudomonadati</taxon>
        <taxon>Myxococcota</taxon>
        <taxon>Polyangia</taxon>
        <taxon>Polyangiales</taxon>
        <taxon>Labilitrichaceae</taxon>
        <taxon>Labilithrix</taxon>
    </lineage>
</organism>
<evidence type="ECO:0000313" key="2">
    <source>
        <dbReference type="EMBL" id="AKU98888.1"/>
    </source>
</evidence>
<dbReference type="InterPro" id="IPR029063">
    <property type="entry name" value="SAM-dependent_MTases_sf"/>
</dbReference>
<dbReference type="RefSeq" id="WP_146649993.1">
    <property type="nucleotide sequence ID" value="NZ_CP012333.1"/>
</dbReference>
<sequence length="231" mass="25178">MTVSSLRRREAFAPSSRVKLTPRAARHFQGTTLFDRIARALCEADCLPRKELYESWEMARRARRRFRGGRVVDLACGHGLVAYLMLLLDDTSETALAVDARIPESAAKIANIMTTEWPRLAGRVRLEQGPIGSVELGPDDVVISTHACGALTDEVLAKAVAAKARVAVLPCCHEKATCDRGGVDGWVDAPLAIDVTRAARLRSSGYAVHTQLIPETITPKNRLLLGWPVAS</sequence>
<dbReference type="AlphaFoldDB" id="A0A0K1PZD4"/>
<dbReference type="EMBL" id="CP012333">
    <property type="protein sequence ID" value="AKU98888.1"/>
    <property type="molecule type" value="Genomic_DNA"/>
</dbReference>
<feature type="domain" description="Methyltransferase" evidence="1">
    <location>
        <begin position="66"/>
        <end position="175"/>
    </location>
</feature>
<evidence type="ECO:0000259" key="1">
    <source>
        <dbReference type="Pfam" id="PF13679"/>
    </source>
</evidence>
<accession>A0A0K1PZD4</accession>
<dbReference type="KEGG" id="llu:AKJ09_05552"/>